<evidence type="ECO:0000256" key="3">
    <source>
        <dbReference type="ARBA" id="ARBA00022679"/>
    </source>
</evidence>
<sequence>MPRAVFARGTRASGEVALFTVLPSPLPCGPVRVLPAARTKTPVTSTQVLARTPQSDTSTRYSLLLSTEPDEVRAAQRLRYRVFAEELGASLHTPEPGLDVDRFDAFCDHLLVRDESSGEIVGNYRMLPPAAAARAGGLYSEGEFVLDELAPLRSSLVETGRSCVHPDHRNGAVVGLVWAGIARYMLLTGNRWLAGCASVPLADGGAAASTVWDRALARHLSPEAYRVRPLRPWRPPVLRRPRRVAIPPLLQGYLRLGAWVCGPPALDPDFDCADFFVLLGLDHLDERYARFFFGEP</sequence>
<evidence type="ECO:0000313" key="7">
    <source>
        <dbReference type="Proteomes" id="UP000321261"/>
    </source>
</evidence>
<dbReference type="SUPFAM" id="SSF55729">
    <property type="entry name" value="Acyl-CoA N-acyltransferases (Nat)"/>
    <property type="match status" value="1"/>
</dbReference>
<accession>A0A561SVK4</accession>
<dbReference type="GO" id="GO:0006629">
    <property type="term" value="P:lipid metabolic process"/>
    <property type="evidence" value="ECO:0007669"/>
    <property type="project" value="UniProtKB-KW"/>
</dbReference>
<comment type="caution">
    <text evidence="6">The sequence shown here is derived from an EMBL/GenBank/DDBJ whole genome shotgun (WGS) entry which is preliminary data.</text>
</comment>
<dbReference type="Proteomes" id="UP000321261">
    <property type="component" value="Unassembled WGS sequence"/>
</dbReference>
<keyword evidence="5" id="KW-0012">Acyltransferase</keyword>
<keyword evidence="7" id="KW-1185">Reference proteome</keyword>
<evidence type="ECO:0000313" key="6">
    <source>
        <dbReference type="EMBL" id="TWF78888.1"/>
    </source>
</evidence>
<protein>
    <submittedName>
        <fullName evidence="6">Putative hemolysin</fullName>
    </submittedName>
</protein>
<dbReference type="GO" id="GO:0016746">
    <property type="term" value="F:acyltransferase activity"/>
    <property type="evidence" value="ECO:0007669"/>
    <property type="project" value="UniProtKB-KW"/>
</dbReference>
<evidence type="ECO:0000256" key="4">
    <source>
        <dbReference type="ARBA" id="ARBA00023098"/>
    </source>
</evidence>
<dbReference type="PANTHER" id="PTHR37323:SF1">
    <property type="entry name" value="L-ORNITHINE N(ALPHA)-ACYLTRANSFERASE"/>
    <property type="match status" value="1"/>
</dbReference>
<dbReference type="Gene3D" id="3.40.630.30">
    <property type="match status" value="1"/>
</dbReference>
<evidence type="ECO:0000256" key="5">
    <source>
        <dbReference type="ARBA" id="ARBA00023315"/>
    </source>
</evidence>
<keyword evidence="2" id="KW-0444">Lipid biosynthesis</keyword>
<dbReference type="Pfam" id="PF13444">
    <property type="entry name" value="Acetyltransf_5"/>
    <property type="match status" value="1"/>
</dbReference>
<gene>
    <name evidence="6" type="ORF">FHX44_114812</name>
</gene>
<name>A0A561SVK4_9PSEU</name>
<evidence type="ECO:0000256" key="1">
    <source>
        <dbReference type="ARBA" id="ARBA00005189"/>
    </source>
</evidence>
<evidence type="ECO:0000256" key="2">
    <source>
        <dbReference type="ARBA" id="ARBA00022516"/>
    </source>
</evidence>
<keyword evidence="3" id="KW-0808">Transferase</keyword>
<dbReference type="InterPro" id="IPR016181">
    <property type="entry name" value="Acyl_CoA_acyltransferase"/>
</dbReference>
<comment type="pathway">
    <text evidence="1">Lipid metabolism.</text>
</comment>
<reference evidence="6 7" key="1">
    <citation type="submission" date="2019-06" db="EMBL/GenBank/DDBJ databases">
        <title>Sequencing the genomes of 1000 actinobacteria strains.</title>
        <authorList>
            <person name="Klenk H.-P."/>
        </authorList>
    </citation>
    <scope>NUCLEOTIDE SEQUENCE [LARGE SCALE GENOMIC DNA]</scope>
    <source>
        <strain evidence="6 7">DSM 45671</strain>
    </source>
</reference>
<organism evidence="6 7">
    <name type="scientific">Pseudonocardia hierapolitana</name>
    <dbReference type="NCBI Taxonomy" id="1128676"/>
    <lineage>
        <taxon>Bacteria</taxon>
        <taxon>Bacillati</taxon>
        <taxon>Actinomycetota</taxon>
        <taxon>Actinomycetes</taxon>
        <taxon>Pseudonocardiales</taxon>
        <taxon>Pseudonocardiaceae</taxon>
        <taxon>Pseudonocardia</taxon>
    </lineage>
</organism>
<dbReference type="PANTHER" id="PTHR37323">
    <property type="entry name" value="GCN5-RELATED N-ACETYLTRANSFERASE"/>
    <property type="match status" value="1"/>
</dbReference>
<keyword evidence="4" id="KW-0443">Lipid metabolism</keyword>
<proteinExistence type="predicted"/>
<dbReference type="AlphaFoldDB" id="A0A561SVK4"/>
<dbReference type="InterPro" id="IPR052351">
    <property type="entry name" value="Ornithine_N-alpha-AT"/>
</dbReference>
<dbReference type="EMBL" id="VIWU01000001">
    <property type="protein sequence ID" value="TWF78888.1"/>
    <property type="molecule type" value="Genomic_DNA"/>
</dbReference>